<dbReference type="InterPro" id="IPR050066">
    <property type="entry name" value="UvrABC_protein_C"/>
</dbReference>
<evidence type="ECO:0000259" key="2">
    <source>
        <dbReference type="PROSITE" id="PS50164"/>
    </source>
</evidence>
<organism evidence="3">
    <name type="scientific">uncultured Quadrisphaera sp</name>
    <dbReference type="NCBI Taxonomy" id="904978"/>
    <lineage>
        <taxon>Bacteria</taxon>
        <taxon>Bacillati</taxon>
        <taxon>Actinomycetota</taxon>
        <taxon>Actinomycetes</taxon>
        <taxon>Kineosporiales</taxon>
        <taxon>Kineosporiaceae</taxon>
        <taxon>Quadrisphaera</taxon>
        <taxon>environmental samples</taxon>
    </lineage>
</organism>
<dbReference type="CDD" id="cd06127">
    <property type="entry name" value="DEDDh"/>
    <property type="match status" value="1"/>
</dbReference>
<dbReference type="GO" id="GO:0004527">
    <property type="term" value="F:exonuclease activity"/>
    <property type="evidence" value="ECO:0007669"/>
    <property type="project" value="UniProtKB-KW"/>
</dbReference>
<evidence type="ECO:0000313" key="3">
    <source>
        <dbReference type="EMBL" id="CAA9418896.1"/>
    </source>
</evidence>
<dbReference type="GO" id="GO:0006289">
    <property type="term" value="P:nucleotide-excision repair"/>
    <property type="evidence" value="ECO:0007669"/>
    <property type="project" value="InterPro"/>
</dbReference>
<dbReference type="Pfam" id="PF00929">
    <property type="entry name" value="RNase_T"/>
    <property type="match status" value="1"/>
</dbReference>
<dbReference type="SUPFAM" id="SSF53098">
    <property type="entry name" value="Ribonuclease H-like"/>
    <property type="match status" value="1"/>
</dbReference>
<sequence length="391" mass="41747">MTPPGALPRAVQTSLDDLGTPLHEVTFLVVDLETTGASPATSSITEIGAVRVRGGEVLAELSTLVRPAQPIPREIAVLTGITDAMVAGAPPVAAVLPSLLELVRGSVVVAHNARFDVSFLVAACAGAGLTWPSVRVLDTLALARQVLPRTEVANHKLSTLAAHLRSTTAPTHRALDDARATVDVLHALLARVGSLGVTSLEEVLAHSSRVPEPVRRKRHLAAEVPSAPGAYLFCDEHGEVLYVGSSVDLRSRVRSYFTASETRSRMAEMVRLAAKVVPVVTETVLEARVRELRLIAEHDPRYNRRSRRPLAVPWLKLTVEPFPRLSVVRERRADTGDGAAYLGPFRRAADAEAAAAALTTALPLRQCTRRLPVRPTPAAAACALADMGRCG</sequence>
<dbReference type="SMART" id="SM00465">
    <property type="entry name" value="GIYc"/>
    <property type="match status" value="1"/>
</dbReference>
<dbReference type="InterPro" id="IPR012337">
    <property type="entry name" value="RNaseH-like_sf"/>
</dbReference>
<dbReference type="InterPro" id="IPR000305">
    <property type="entry name" value="GIY-YIG_endonuc"/>
</dbReference>
<dbReference type="InterPro" id="IPR035901">
    <property type="entry name" value="GIY-YIG_endonuc_sf"/>
</dbReference>
<dbReference type="NCBIfam" id="NF005907">
    <property type="entry name" value="PRK07883.1-5"/>
    <property type="match status" value="1"/>
</dbReference>
<feature type="non-terminal residue" evidence="3">
    <location>
        <position position="391"/>
    </location>
</feature>
<evidence type="ECO:0000256" key="1">
    <source>
        <dbReference type="ARBA" id="ARBA00022839"/>
    </source>
</evidence>
<dbReference type="Gene3D" id="3.40.1440.10">
    <property type="entry name" value="GIY-YIG endonuclease"/>
    <property type="match status" value="1"/>
</dbReference>
<dbReference type="SMART" id="SM00479">
    <property type="entry name" value="EXOIII"/>
    <property type="match status" value="1"/>
</dbReference>
<gene>
    <name evidence="3" type="ORF">AVDCRST_MAG35-1859</name>
</gene>
<dbReference type="FunFam" id="3.30.420.10:FF:000045">
    <property type="entry name" value="3'-5' exonuclease DinG"/>
    <property type="match status" value="1"/>
</dbReference>
<dbReference type="InterPro" id="IPR036397">
    <property type="entry name" value="RNaseH_sf"/>
</dbReference>
<reference evidence="3" key="1">
    <citation type="submission" date="2020-02" db="EMBL/GenBank/DDBJ databases">
        <authorList>
            <person name="Meier V. D."/>
        </authorList>
    </citation>
    <scope>NUCLEOTIDE SEQUENCE</scope>
    <source>
        <strain evidence="3">AVDCRST_MAG35</strain>
    </source>
</reference>
<keyword evidence="1" id="KW-0378">Hydrolase</keyword>
<dbReference type="SUPFAM" id="SSF82771">
    <property type="entry name" value="GIY-YIG endonuclease"/>
    <property type="match status" value="1"/>
</dbReference>
<keyword evidence="1" id="KW-0540">Nuclease</keyword>
<dbReference type="GO" id="GO:0009380">
    <property type="term" value="C:excinuclease repair complex"/>
    <property type="evidence" value="ECO:0007669"/>
    <property type="project" value="TreeGrafter"/>
</dbReference>
<dbReference type="Gene3D" id="3.30.420.10">
    <property type="entry name" value="Ribonuclease H-like superfamily/Ribonuclease H"/>
    <property type="match status" value="1"/>
</dbReference>
<dbReference type="InterPro" id="IPR006054">
    <property type="entry name" value="DnaQ"/>
</dbReference>
<dbReference type="PANTHER" id="PTHR30562:SF1">
    <property type="entry name" value="UVRABC SYSTEM PROTEIN C"/>
    <property type="match status" value="1"/>
</dbReference>
<dbReference type="EMBL" id="CADCUY010000391">
    <property type="protein sequence ID" value="CAA9418896.1"/>
    <property type="molecule type" value="Genomic_DNA"/>
</dbReference>
<dbReference type="GO" id="GO:0003677">
    <property type="term" value="F:DNA binding"/>
    <property type="evidence" value="ECO:0007669"/>
    <property type="project" value="InterPro"/>
</dbReference>
<dbReference type="Pfam" id="PF01541">
    <property type="entry name" value="GIY-YIG"/>
    <property type="match status" value="1"/>
</dbReference>
<dbReference type="PANTHER" id="PTHR30562">
    <property type="entry name" value="UVRC/OXIDOREDUCTASE"/>
    <property type="match status" value="1"/>
</dbReference>
<keyword evidence="1" id="KW-0269">Exonuclease</keyword>
<dbReference type="InterPro" id="IPR047296">
    <property type="entry name" value="GIY-YIG_UvrC_Cho"/>
</dbReference>
<dbReference type="AlphaFoldDB" id="A0A6J4PSU2"/>
<protein>
    <submittedName>
        <fullName evidence="3">DNA polymerase III epsilon subunit-related protein MSMEG4261</fullName>
    </submittedName>
</protein>
<dbReference type="PROSITE" id="PS50164">
    <property type="entry name" value="GIY_YIG"/>
    <property type="match status" value="1"/>
</dbReference>
<feature type="domain" description="GIY-YIG" evidence="2">
    <location>
        <begin position="226"/>
        <end position="304"/>
    </location>
</feature>
<dbReference type="CDD" id="cd10434">
    <property type="entry name" value="GIY-YIG_UvrC_Cho"/>
    <property type="match status" value="1"/>
</dbReference>
<accession>A0A6J4PSU2</accession>
<dbReference type="NCBIfam" id="NF005905">
    <property type="entry name" value="PRK07883.1-3"/>
    <property type="match status" value="1"/>
</dbReference>
<proteinExistence type="predicted"/>
<dbReference type="GO" id="GO:0006260">
    <property type="term" value="P:DNA replication"/>
    <property type="evidence" value="ECO:0007669"/>
    <property type="project" value="InterPro"/>
</dbReference>
<dbReference type="InterPro" id="IPR013520">
    <property type="entry name" value="Ribonucl_H"/>
</dbReference>
<dbReference type="GO" id="GO:0003887">
    <property type="term" value="F:DNA-directed DNA polymerase activity"/>
    <property type="evidence" value="ECO:0007669"/>
    <property type="project" value="InterPro"/>
</dbReference>
<dbReference type="NCBIfam" id="TIGR00573">
    <property type="entry name" value="dnaq"/>
    <property type="match status" value="1"/>
</dbReference>
<name>A0A6J4PSU2_9ACTN</name>